<dbReference type="GO" id="GO:0020037">
    <property type="term" value="F:heme binding"/>
    <property type="evidence" value="ECO:0007669"/>
    <property type="project" value="InterPro"/>
</dbReference>
<dbReference type="GO" id="GO:0016705">
    <property type="term" value="F:oxidoreductase activity, acting on paired donors, with incorporation or reduction of molecular oxygen"/>
    <property type="evidence" value="ECO:0007669"/>
    <property type="project" value="InterPro"/>
</dbReference>
<dbReference type="GO" id="GO:0004497">
    <property type="term" value="F:monooxygenase activity"/>
    <property type="evidence" value="ECO:0007669"/>
    <property type="project" value="InterPro"/>
</dbReference>
<dbReference type="InterPro" id="IPR001128">
    <property type="entry name" value="Cyt_P450"/>
</dbReference>
<organism evidence="1 2">
    <name type="scientific">Morella rubra</name>
    <name type="common">Chinese bayberry</name>
    <dbReference type="NCBI Taxonomy" id="262757"/>
    <lineage>
        <taxon>Eukaryota</taxon>
        <taxon>Viridiplantae</taxon>
        <taxon>Streptophyta</taxon>
        <taxon>Embryophyta</taxon>
        <taxon>Tracheophyta</taxon>
        <taxon>Spermatophyta</taxon>
        <taxon>Magnoliopsida</taxon>
        <taxon>eudicotyledons</taxon>
        <taxon>Gunneridae</taxon>
        <taxon>Pentapetalae</taxon>
        <taxon>rosids</taxon>
        <taxon>fabids</taxon>
        <taxon>Fagales</taxon>
        <taxon>Myricaceae</taxon>
        <taxon>Morella</taxon>
    </lineage>
</organism>
<dbReference type="Proteomes" id="UP000516437">
    <property type="component" value="Unassembled WGS sequence"/>
</dbReference>
<dbReference type="Pfam" id="PF00067">
    <property type="entry name" value="p450"/>
    <property type="match status" value="1"/>
</dbReference>
<name>A0A6A1UMV1_9ROSI</name>
<reference evidence="1 2" key="1">
    <citation type="journal article" date="2019" name="Plant Biotechnol. J.">
        <title>The red bayberry genome and genetic basis of sex determination.</title>
        <authorList>
            <person name="Jia H.M."/>
            <person name="Jia H.J."/>
            <person name="Cai Q.L."/>
            <person name="Wang Y."/>
            <person name="Zhao H.B."/>
            <person name="Yang W.F."/>
            <person name="Wang G.Y."/>
            <person name="Li Y.H."/>
            <person name="Zhan D.L."/>
            <person name="Shen Y.T."/>
            <person name="Niu Q.F."/>
            <person name="Chang L."/>
            <person name="Qiu J."/>
            <person name="Zhao L."/>
            <person name="Xie H.B."/>
            <person name="Fu W.Y."/>
            <person name="Jin J."/>
            <person name="Li X.W."/>
            <person name="Jiao Y."/>
            <person name="Zhou C.C."/>
            <person name="Tu T."/>
            <person name="Chai C.Y."/>
            <person name="Gao J.L."/>
            <person name="Fan L.J."/>
            <person name="van de Weg E."/>
            <person name="Wang J.Y."/>
            <person name="Gao Z.S."/>
        </authorList>
    </citation>
    <scope>NUCLEOTIDE SEQUENCE [LARGE SCALE GENOMIC DNA]</scope>
    <source>
        <tissue evidence="1">Leaves</tissue>
    </source>
</reference>
<accession>A0A6A1UMV1</accession>
<evidence type="ECO:0000313" key="1">
    <source>
        <dbReference type="EMBL" id="KAB1201619.1"/>
    </source>
</evidence>
<evidence type="ECO:0000313" key="2">
    <source>
        <dbReference type="Proteomes" id="UP000516437"/>
    </source>
</evidence>
<dbReference type="AlphaFoldDB" id="A0A6A1UMV1"/>
<proteinExistence type="predicted"/>
<dbReference type="Gene3D" id="1.10.630.10">
    <property type="entry name" value="Cytochrome P450"/>
    <property type="match status" value="1"/>
</dbReference>
<dbReference type="GO" id="GO:0005506">
    <property type="term" value="F:iron ion binding"/>
    <property type="evidence" value="ECO:0007669"/>
    <property type="project" value="InterPro"/>
</dbReference>
<dbReference type="InterPro" id="IPR036396">
    <property type="entry name" value="Cyt_P450_sf"/>
</dbReference>
<keyword evidence="2" id="KW-1185">Reference proteome</keyword>
<comment type="caution">
    <text evidence="1">The sequence shown here is derived from an EMBL/GenBank/DDBJ whole genome shotgun (WGS) entry which is preliminary data.</text>
</comment>
<dbReference type="OrthoDB" id="10599888at2759"/>
<gene>
    <name evidence="1" type="ORF">CJ030_MR0G002593</name>
</gene>
<dbReference type="SUPFAM" id="SSF48264">
    <property type="entry name" value="Cytochrome P450"/>
    <property type="match status" value="1"/>
</dbReference>
<dbReference type="EMBL" id="RXIC02000048">
    <property type="protein sequence ID" value="KAB1201619.1"/>
    <property type="molecule type" value="Genomic_DNA"/>
</dbReference>
<sequence length="86" mass="9484">MASPIGVAYIDSLFGLEAPGRGKLGEEELVKMFSEAINVGTDPSATTTKWALLRLVLNQEIQEKLYTIWQREKERCQRKCGVVGGG</sequence>
<protein>
    <submittedName>
        <fullName evidence="1">Cytochrome P450 77A4</fullName>
    </submittedName>
</protein>